<feature type="transmembrane region" description="Helical" evidence="1">
    <location>
        <begin position="65"/>
        <end position="85"/>
    </location>
</feature>
<proteinExistence type="predicted"/>
<keyword evidence="1" id="KW-1133">Transmembrane helix</keyword>
<sequence>MIKYLKRITPFILASSTAIVAAFSFLLTGGDTFKYRIGFFIPLVLLSIVPLILDFLLKRYLQSRGLVWIWVTELILLLGAVYYWIVK</sequence>
<organism evidence="2 3">
    <name type="scientific">Danxiaibacter flavus</name>
    <dbReference type="NCBI Taxonomy" id="3049108"/>
    <lineage>
        <taxon>Bacteria</taxon>
        <taxon>Pseudomonadati</taxon>
        <taxon>Bacteroidota</taxon>
        <taxon>Chitinophagia</taxon>
        <taxon>Chitinophagales</taxon>
        <taxon>Chitinophagaceae</taxon>
        <taxon>Danxiaibacter</taxon>
    </lineage>
</organism>
<keyword evidence="3" id="KW-1185">Reference proteome</keyword>
<dbReference type="Proteomes" id="UP001560573">
    <property type="component" value="Unassembled WGS sequence"/>
</dbReference>
<dbReference type="RefSeq" id="WP_369329242.1">
    <property type="nucleotide sequence ID" value="NZ_JAULBC010000002.1"/>
</dbReference>
<evidence type="ECO:0000313" key="2">
    <source>
        <dbReference type="EMBL" id="MEX6687838.1"/>
    </source>
</evidence>
<keyword evidence="1" id="KW-0472">Membrane</keyword>
<dbReference type="EMBL" id="JAULBC010000002">
    <property type="protein sequence ID" value="MEX6687838.1"/>
    <property type="molecule type" value="Genomic_DNA"/>
</dbReference>
<feature type="transmembrane region" description="Helical" evidence="1">
    <location>
        <begin position="35"/>
        <end position="53"/>
    </location>
</feature>
<comment type="caution">
    <text evidence="2">The sequence shown here is derived from an EMBL/GenBank/DDBJ whole genome shotgun (WGS) entry which is preliminary data.</text>
</comment>
<name>A0ABV3ZDB6_9BACT</name>
<evidence type="ECO:0000313" key="3">
    <source>
        <dbReference type="Proteomes" id="UP001560573"/>
    </source>
</evidence>
<evidence type="ECO:0000256" key="1">
    <source>
        <dbReference type="SAM" id="Phobius"/>
    </source>
</evidence>
<reference evidence="2 3" key="1">
    <citation type="submission" date="2023-07" db="EMBL/GenBank/DDBJ databases">
        <authorList>
            <person name="Lian W.-H."/>
        </authorList>
    </citation>
    <scope>NUCLEOTIDE SEQUENCE [LARGE SCALE GENOMIC DNA]</scope>
    <source>
        <strain evidence="2 3">SYSU DXS3180</strain>
    </source>
</reference>
<accession>A0ABV3ZDB6</accession>
<keyword evidence="1" id="KW-0812">Transmembrane</keyword>
<gene>
    <name evidence="2" type="ORF">QTN47_10055</name>
</gene>
<protein>
    <submittedName>
        <fullName evidence="2">Uncharacterized protein</fullName>
    </submittedName>
</protein>
<feature type="transmembrane region" description="Helical" evidence="1">
    <location>
        <begin position="12"/>
        <end position="29"/>
    </location>
</feature>